<protein>
    <submittedName>
        <fullName evidence="1">Uncharacterized protein</fullName>
    </submittedName>
</protein>
<gene>
    <name evidence="1" type="ORF">SAMN05216325_105165</name>
</gene>
<dbReference type="AlphaFoldDB" id="A0A1H8CWD2"/>
<dbReference type="EMBL" id="FOCP01000005">
    <property type="protein sequence ID" value="SEM99316.1"/>
    <property type="molecule type" value="Genomic_DNA"/>
</dbReference>
<reference evidence="1 2" key="1">
    <citation type="submission" date="2016-10" db="EMBL/GenBank/DDBJ databases">
        <authorList>
            <person name="de Groot N.N."/>
        </authorList>
    </citation>
    <scope>NUCLEOTIDE SEQUENCE [LARGE SCALE GENOMIC DNA]</scope>
    <source>
        <strain evidence="1 2">Nm22</strain>
    </source>
</reference>
<proteinExistence type="predicted"/>
<sequence>MRITRSFQIPLLPAGIGFNDGAMFAGHFLINIAIEQFKTKL</sequence>
<evidence type="ECO:0000313" key="2">
    <source>
        <dbReference type="Proteomes" id="UP000199459"/>
    </source>
</evidence>
<organism evidence="1 2">
    <name type="scientific">Nitrosomonas marina</name>
    <dbReference type="NCBI Taxonomy" id="917"/>
    <lineage>
        <taxon>Bacteria</taxon>
        <taxon>Pseudomonadati</taxon>
        <taxon>Pseudomonadota</taxon>
        <taxon>Betaproteobacteria</taxon>
        <taxon>Nitrosomonadales</taxon>
        <taxon>Nitrosomonadaceae</taxon>
        <taxon>Nitrosomonas</taxon>
    </lineage>
</organism>
<evidence type="ECO:0000313" key="1">
    <source>
        <dbReference type="EMBL" id="SEM99316.1"/>
    </source>
</evidence>
<accession>A0A1H8CWD2</accession>
<name>A0A1H8CWD2_9PROT</name>
<dbReference type="Proteomes" id="UP000199459">
    <property type="component" value="Unassembled WGS sequence"/>
</dbReference>